<feature type="domain" description="Heterokaryon incompatibility" evidence="1">
    <location>
        <begin position="204"/>
        <end position="323"/>
    </location>
</feature>
<dbReference type="GeneID" id="85357755"/>
<dbReference type="Pfam" id="PF06985">
    <property type="entry name" value="HET"/>
    <property type="match status" value="1"/>
</dbReference>
<keyword evidence="3" id="KW-1185">Reference proteome</keyword>
<name>A0AA39JS56_ARMTA</name>
<reference evidence="2" key="1">
    <citation type="submission" date="2023-06" db="EMBL/GenBank/DDBJ databases">
        <authorList>
            <consortium name="Lawrence Berkeley National Laboratory"/>
            <person name="Ahrendt S."/>
            <person name="Sahu N."/>
            <person name="Indic B."/>
            <person name="Wong-Bajracharya J."/>
            <person name="Merenyi Z."/>
            <person name="Ke H.-M."/>
            <person name="Monk M."/>
            <person name="Kocsube S."/>
            <person name="Drula E."/>
            <person name="Lipzen A."/>
            <person name="Balint B."/>
            <person name="Henrissat B."/>
            <person name="Andreopoulos B."/>
            <person name="Martin F.M."/>
            <person name="Harder C.B."/>
            <person name="Rigling D."/>
            <person name="Ford K.L."/>
            <person name="Foster G.D."/>
            <person name="Pangilinan J."/>
            <person name="Papanicolaou A."/>
            <person name="Barry K."/>
            <person name="LaButti K."/>
            <person name="Viragh M."/>
            <person name="Koriabine M."/>
            <person name="Yan M."/>
            <person name="Riley R."/>
            <person name="Champramary S."/>
            <person name="Plett K.L."/>
            <person name="Tsai I.J."/>
            <person name="Slot J."/>
            <person name="Sipos G."/>
            <person name="Plett J."/>
            <person name="Nagy L.G."/>
            <person name="Grigoriev I.V."/>
        </authorList>
    </citation>
    <scope>NUCLEOTIDE SEQUENCE</scope>
    <source>
        <strain evidence="2">CCBAS 213</strain>
    </source>
</reference>
<evidence type="ECO:0000259" key="1">
    <source>
        <dbReference type="Pfam" id="PF06985"/>
    </source>
</evidence>
<evidence type="ECO:0000313" key="3">
    <source>
        <dbReference type="Proteomes" id="UP001175211"/>
    </source>
</evidence>
<comment type="caution">
    <text evidence="2">The sequence shown here is derived from an EMBL/GenBank/DDBJ whole genome shotgun (WGS) entry which is preliminary data.</text>
</comment>
<gene>
    <name evidence="2" type="ORF">EV420DRAFT_1569127</name>
</gene>
<protein>
    <recommendedName>
        <fullName evidence="1">Heterokaryon incompatibility domain-containing protein</fullName>
    </recommendedName>
</protein>
<dbReference type="RefSeq" id="XP_060325980.1">
    <property type="nucleotide sequence ID" value="XM_060474207.1"/>
</dbReference>
<evidence type="ECO:0000313" key="2">
    <source>
        <dbReference type="EMBL" id="KAK0446955.1"/>
    </source>
</evidence>
<organism evidence="2 3">
    <name type="scientific">Armillaria tabescens</name>
    <name type="common">Ringless honey mushroom</name>
    <name type="synonym">Agaricus tabescens</name>
    <dbReference type="NCBI Taxonomy" id="1929756"/>
    <lineage>
        <taxon>Eukaryota</taxon>
        <taxon>Fungi</taxon>
        <taxon>Dikarya</taxon>
        <taxon>Basidiomycota</taxon>
        <taxon>Agaricomycotina</taxon>
        <taxon>Agaricomycetes</taxon>
        <taxon>Agaricomycetidae</taxon>
        <taxon>Agaricales</taxon>
        <taxon>Marasmiineae</taxon>
        <taxon>Physalacriaceae</taxon>
        <taxon>Desarmillaria</taxon>
    </lineage>
</organism>
<dbReference type="EMBL" id="JAUEPS010000045">
    <property type="protein sequence ID" value="KAK0446955.1"/>
    <property type="molecule type" value="Genomic_DNA"/>
</dbReference>
<sequence>MLQNWRWNRLYADVRSPSSSVEQSHLKHESLPEVVLSALTEIGQEESSVPVSKQRSYAGKKPVIASSLANTPCAELGVDGLLEKLNTIFGTPYVLDIPSTASYLLERLLFFLGIVHTTSLYSLLKGYIAEDFGTAYAHLRPVRHTDLTITAHKLRTRKARDRKMRHAVLVNNTLVDSLVPPRCVWDLYSNRVVPWWAVSQKPWAISHAWIEESDRTDVTTPINGCKRPVPIPKDTNLDCIRIEMLNLGAEYVWLDVLCLRQRGGRREDLRAKEWRVDVPTIGGIYRQTKIVCYFGSLGRPFKDLKADDFERTIEEDIQRRLHEQLTLLRKLQDARNVFHVLLQMQSRVSTNRVDKVAGLAHLLRSISIPAYYEKRSEEDAWTALVNVMWKCLREQLLFGYPGPGDGNRIWRPSWKQVMTEKLPLQSMGPHNIVTGWEVDPDIDLCRGYYVESALVQGLAEEDSRGQSRRGKLIVRDKDGMDHVFEIVANHQYPITEGSYTVVGNIGEWSTEKKMKFWLVGRRRSGYKRRFEKVSIFILPDNEDRKRLENLDVVKWSTVLLA</sequence>
<dbReference type="InterPro" id="IPR010730">
    <property type="entry name" value="HET"/>
</dbReference>
<proteinExistence type="predicted"/>
<accession>A0AA39JS56</accession>
<dbReference type="AlphaFoldDB" id="A0AA39JS56"/>
<dbReference type="Proteomes" id="UP001175211">
    <property type="component" value="Unassembled WGS sequence"/>
</dbReference>